<reference evidence="4 5" key="1">
    <citation type="journal article" date="2018" name="Plant J.">
        <title>Genome sequences of Chlorella sorokiniana UTEX 1602 and Micractinium conductrix SAG 241.80: implications to maltose excretion by a green alga.</title>
        <authorList>
            <person name="Arriola M.B."/>
            <person name="Velmurugan N."/>
            <person name="Zhang Y."/>
            <person name="Plunkett M.H."/>
            <person name="Hondzo H."/>
            <person name="Barney B.M."/>
        </authorList>
    </citation>
    <scope>NUCLEOTIDE SEQUENCE [LARGE SCALE GENOMIC DNA]</scope>
    <source>
        <strain evidence="5">UTEX 1602</strain>
    </source>
</reference>
<dbReference type="PANTHER" id="PTHR12770:SF22">
    <property type="entry name" value="PROTEIN ROOT UVB SENSITIVE 1, CHLOROPLASTIC"/>
    <property type="match status" value="1"/>
</dbReference>
<dbReference type="EMBL" id="LHPG02000013">
    <property type="protein sequence ID" value="PRW44511.1"/>
    <property type="molecule type" value="Genomic_DNA"/>
</dbReference>
<feature type="domain" description="Protein root UVB sensitive/RUS" evidence="3">
    <location>
        <begin position="85"/>
        <end position="319"/>
    </location>
</feature>
<feature type="compositionally biased region" description="Gly residues" evidence="2">
    <location>
        <begin position="535"/>
        <end position="552"/>
    </location>
</feature>
<feature type="compositionally biased region" description="Low complexity" evidence="2">
    <location>
        <begin position="461"/>
        <end position="483"/>
    </location>
</feature>
<organism evidence="4 5">
    <name type="scientific">Chlorella sorokiniana</name>
    <name type="common">Freshwater green alga</name>
    <dbReference type="NCBI Taxonomy" id="3076"/>
    <lineage>
        <taxon>Eukaryota</taxon>
        <taxon>Viridiplantae</taxon>
        <taxon>Chlorophyta</taxon>
        <taxon>core chlorophytes</taxon>
        <taxon>Trebouxiophyceae</taxon>
        <taxon>Chlorellales</taxon>
        <taxon>Chlorellaceae</taxon>
        <taxon>Chlorella clade</taxon>
        <taxon>Chlorella</taxon>
    </lineage>
</organism>
<feature type="region of interest" description="Disordered" evidence="2">
    <location>
        <begin position="438"/>
        <end position="486"/>
    </location>
</feature>
<comment type="similarity">
    <text evidence="1">Belongs to the RUS1 family.</text>
</comment>
<evidence type="ECO:0000259" key="3">
    <source>
        <dbReference type="Pfam" id="PF04884"/>
    </source>
</evidence>
<dbReference type="Pfam" id="PF04884">
    <property type="entry name" value="UVB_sens_prot"/>
    <property type="match status" value="1"/>
</dbReference>
<evidence type="ECO:0000313" key="5">
    <source>
        <dbReference type="Proteomes" id="UP000239899"/>
    </source>
</evidence>
<accession>A0A2P6TKB7</accession>
<protein>
    <submittedName>
        <fullName evidence="4">Root UVB sensitive chloroplastic</fullName>
    </submittedName>
</protein>
<name>A0A2P6TKB7_CHLSO</name>
<dbReference type="Proteomes" id="UP000239899">
    <property type="component" value="Unassembled WGS sequence"/>
</dbReference>
<comment type="caution">
    <text evidence="4">The sequence shown here is derived from an EMBL/GenBank/DDBJ whole genome shotgun (WGS) entry which is preliminary data.</text>
</comment>
<gene>
    <name evidence="4" type="ORF">C2E21_6578</name>
</gene>
<evidence type="ECO:0000313" key="4">
    <source>
        <dbReference type="EMBL" id="PRW44511.1"/>
    </source>
</evidence>
<dbReference type="InterPro" id="IPR006968">
    <property type="entry name" value="RUS_fam"/>
</dbReference>
<sequence length="618" mass="65351">MWAGLRQLRRRGVYPSQQHLQAAGAATSSAQESRPWVLVQREAGGTTTAVGGGVQAPRLEHRYDVRAGEQGSVEAAPALSLRRLRQVAVSQLQATFLPSGYPHTVAPHYLRNTLWQAVHHTCGSVNGVLASTFLLYSVGLGAGAVPTAGALNWVLKDGLGQLGTLLFGKAIAHNFDVSSRAWYLLASAKLNLAMGLEICTFLMPAYFLPIGAVANAIKGLSWMAGGSTKSVFKVSFAADNNFGDVSAKATSQTICASVVGTSCGVAMASQVGQNVGIALACYASLAAAHLWTGYKAVRCVPLATLNPSRLELLIQQYLAEVQQQEQQAQQAQQGGGSEAEQHVSQQGQAGSIGQRQPWCMAYVNADPQRQLYGYQQTAAMGQRAQQAAVSLPTPADLAPSDPVFHVPWLKVGTSLSKLVRQHGPQLAAVVQQQQLAEERQRQVQQADPAAADRQGDPAAEQRASAQRSESTQQEQQQQQEYQQGGSAPEQLHLLVPDGAGGMHLLLHEQAESADCILGFLHAYLVQECCSGGCGSNSGSSGGSGGSSGGGGSDRSAAEQQQQVQRAKAPAACSPTADQLAYSLAQARQLLPGLLTALEAAGWDDQKVVLEPKRRRVVW</sequence>
<proteinExistence type="inferred from homology"/>
<feature type="region of interest" description="Disordered" evidence="2">
    <location>
        <begin position="535"/>
        <end position="569"/>
    </location>
</feature>
<evidence type="ECO:0000256" key="1">
    <source>
        <dbReference type="ARBA" id="ARBA00007558"/>
    </source>
</evidence>
<dbReference type="PANTHER" id="PTHR12770">
    <property type="entry name" value="RUS1 FAMILY PROTEIN C16ORF58"/>
    <property type="match status" value="1"/>
</dbReference>
<dbReference type="OrthoDB" id="512316at2759"/>
<dbReference type="InterPro" id="IPR054549">
    <property type="entry name" value="UVB_sens_RUS_dom"/>
</dbReference>
<dbReference type="AlphaFoldDB" id="A0A2P6TKB7"/>
<evidence type="ECO:0000256" key="2">
    <source>
        <dbReference type="SAM" id="MobiDB-lite"/>
    </source>
</evidence>
<feature type="region of interest" description="Disordered" evidence="2">
    <location>
        <begin position="328"/>
        <end position="347"/>
    </location>
</feature>
<keyword evidence="5" id="KW-1185">Reference proteome</keyword>